<proteinExistence type="predicted"/>
<dbReference type="Gene3D" id="3.30.1950.10">
    <property type="entry name" value="wza like domain"/>
    <property type="match status" value="1"/>
</dbReference>
<dbReference type="AlphaFoldDB" id="A0A938B2L2"/>
<feature type="domain" description="Soluble ligand binding" evidence="4">
    <location>
        <begin position="330"/>
        <end position="382"/>
    </location>
</feature>
<feature type="compositionally biased region" description="Polar residues" evidence="2">
    <location>
        <begin position="70"/>
        <end position="79"/>
    </location>
</feature>
<dbReference type="InterPro" id="IPR019554">
    <property type="entry name" value="Soluble_ligand-bd"/>
</dbReference>
<feature type="region of interest" description="Disordered" evidence="2">
    <location>
        <begin position="39"/>
        <end position="105"/>
    </location>
</feature>
<comment type="caution">
    <text evidence="5">The sequence shown here is derived from an EMBL/GenBank/DDBJ whole genome shotgun (WGS) entry which is preliminary data.</text>
</comment>
<dbReference type="PANTHER" id="PTHR33619:SF3">
    <property type="entry name" value="POLYSACCHARIDE EXPORT PROTEIN GFCE-RELATED"/>
    <property type="match status" value="1"/>
</dbReference>
<feature type="domain" description="Polysaccharide export protein N-terminal" evidence="3">
    <location>
        <begin position="165"/>
        <end position="239"/>
    </location>
</feature>
<dbReference type="PANTHER" id="PTHR33619">
    <property type="entry name" value="POLYSACCHARIDE EXPORT PROTEIN GFCE-RELATED"/>
    <property type="match status" value="1"/>
</dbReference>
<name>A0A938B2L2_UNCTE</name>
<dbReference type="GO" id="GO:0015159">
    <property type="term" value="F:polysaccharide transmembrane transporter activity"/>
    <property type="evidence" value="ECO:0007669"/>
    <property type="project" value="InterPro"/>
</dbReference>
<dbReference type="SUPFAM" id="SSF142984">
    <property type="entry name" value="Nqo1 middle domain-like"/>
    <property type="match status" value="1"/>
</dbReference>
<evidence type="ECO:0000313" key="5">
    <source>
        <dbReference type="EMBL" id="MBM3226242.1"/>
    </source>
</evidence>
<dbReference type="Pfam" id="PF02563">
    <property type="entry name" value="Poly_export"/>
    <property type="match status" value="1"/>
</dbReference>
<dbReference type="InterPro" id="IPR049712">
    <property type="entry name" value="Poly_export"/>
</dbReference>
<dbReference type="InterPro" id="IPR003715">
    <property type="entry name" value="Poly_export_N"/>
</dbReference>
<dbReference type="Pfam" id="PF10531">
    <property type="entry name" value="SLBB"/>
    <property type="match status" value="2"/>
</dbReference>
<feature type="compositionally biased region" description="Low complexity" evidence="2">
    <location>
        <begin position="85"/>
        <end position="104"/>
    </location>
</feature>
<feature type="non-terminal residue" evidence="5">
    <location>
        <position position="416"/>
    </location>
</feature>
<organism evidence="5 6">
    <name type="scientific">Tectimicrobiota bacterium</name>
    <dbReference type="NCBI Taxonomy" id="2528274"/>
    <lineage>
        <taxon>Bacteria</taxon>
        <taxon>Pseudomonadati</taxon>
        <taxon>Nitrospinota/Tectimicrobiota group</taxon>
        <taxon>Candidatus Tectimicrobiota</taxon>
    </lineage>
</organism>
<dbReference type="Gene3D" id="3.10.560.10">
    <property type="entry name" value="Outer membrane lipoprotein wza domain like"/>
    <property type="match status" value="2"/>
</dbReference>
<dbReference type="EMBL" id="VGLS01000838">
    <property type="protein sequence ID" value="MBM3226242.1"/>
    <property type="molecule type" value="Genomic_DNA"/>
</dbReference>
<evidence type="ECO:0008006" key="7">
    <source>
        <dbReference type="Google" id="ProtNLM"/>
    </source>
</evidence>
<evidence type="ECO:0000259" key="4">
    <source>
        <dbReference type="Pfam" id="PF10531"/>
    </source>
</evidence>
<keyword evidence="1" id="KW-0732">Signal</keyword>
<feature type="domain" description="Soluble ligand binding" evidence="4">
    <location>
        <begin position="247"/>
        <end position="293"/>
    </location>
</feature>
<gene>
    <name evidence="5" type="ORF">FJZ47_20960</name>
</gene>
<feature type="compositionally biased region" description="Polar residues" evidence="2">
    <location>
        <begin position="39"/>
        <end position="48"/>
    </location>
</feature>
<evidence type="ECO:0000313" key="6">
    <source>
        <dbReference type="Proteomes" id="UP000712673"/>
    </source>
</evidence>
<accession>A0A938B2L2</accession>
<reference evidence="5" key="1">
    <citation type="submission" date="2019-03" db="EMBL/GenBank/DDBJ databases">
        <title>Lake Tanganyika Metagenome-Assembled Genomes (MAGs).</title>
        <authorList>
            <person name="Tran P."/>
        </authorList>
    </citation>
    <scope>NUCLEOTIDE SEQUENCE</scope>
    <source>
        <strain evidence="5">K_DeepCast_65m_m2_066</strain>
    </source>
</reference>
<evidence type="ECO:0000256" key="1">
    <source>
        <dbReference type="ARBA" id="ARBA00022729"/>
    </source>
</evidence>
<evidence type="ECO:0000259" key="3">
    <source>
        <dbReference type="Pfam" id="PF02563"/>
    </source>
</evidence>
<dbReference type="Proteomes" id="UP000712673">
    <property type="component" value="Unassembled WGS sequence"/>
</dbReference>
<protein>
    <recommendedName>
        <fullName evidence="7">Soluble ligand binding domain-containing protein</fullName>
    </recommendedName>
</protein>
<sequence>MSRDHPVSLDRLLVVCLCLWGSLVGLPWLGQAQQLPTPGVLPSTTTPSPGLRTDPGGQSPAGTRRPSASGLPSSLTTAPVPSPQPATALPPAVPATGVAPRAPVSAEPAEAATVLPPQPGVPEELSAIERLIAGNTPDPNTFLRQFGYDLFTRPPTTFAPVTDVPVGPEYVLGPGDNLNIILWGGVQESYQLEVDRNGAIAFPRLGVVQVWGLTIEQAQRLLQQRFSEFYTDFRMAVTLGRLRTILVYVVGEVRQPGAYTVSSLSTIINALFASGGPTKNGSLRRIQLVRQGRPAHTLDLYDLLLQGNKGQDKALQSGDTILVPLIGPVAGVAGNVKRPAIYELEAGATLQRLLDLAGGATALGYLQRVQVERAVANERKMVADFDLSGARPKVAAADVWKTRVTDGDLVRIFSIL</sequence>
<evidence type="ECO:0000256" key="2">
    <source>
        <dbReference type="SAM" id="MobiDB-lite"/>
    </source>
</evidence>